<dbReference type="GO" id="GO:0005506">
    <property type="term" value="F:iron ion binding"/>
    <property type="evidence" value="ECO:0007669"/>
    <property type="project" value="InterPro"/>
</dbReference>
<organism evidence="8 9">
    <name type="scientific">Caenorhabditis bovis</name>
    <dbReference type="NCBI Taxonomy" id="2654633"/>
    <lineage>
        <taxon>Eukaryota</taxon>
        <taxon>Metazoa</taxon>
        <taxon>Ecdysozoa</taxon>
        <taxon>Nematoda</taxon>
        <taxon>Chromadorea</taxon>
        <taxon>Rhabditida</taxon>
        <taxon>Rhabditina</taxon>
        <taxon>Rhabditomorpha</taxon>
        <taxon>Rhabditoidea</taxon>
        <taxon>Rhabditidae</taxon>
        <taxon>Peloderinae</taxon>
        <taxon>Caenorhabditis</taxon>
    </lineage>
</organism>
<dbReference type="InterPro" id="IPR002401">
    <property type="entry name" value="Cyt_P450_E_grp-I"/>
</dbReference>
<evidence type="ECO:0000313" key="9">
    <source>
        <dbReference type="Proteomes" id="UP000494206"/>
    </source>
</evidence>
<comment type="similarity">
    <text evidence="2 7">Belongs to the cytochrome P450 family.</text>
</comment>
<dbReference type="GO" id="GO:0020037">
    <property type="term" value="F:heme binding"/>
    <property type="evidence" value="ECO:0007669"/>
    <property type="project" value="InterPro"/>
</dbReference>
<comment type="cofactor">
    <cofactor evidence="1 6">
        <name>heme</name>
        <dbReference type="ChEBI" id="CHEBI:30413"/>
    </cofactor>
</comment>
<dbReference type="PROSITE" id="PS00086">
    <property type="entry name" value="CYTOCHROME_P450"/>
    <property type="match status" value="1"/>
</dbReference>
<proteinExistence type="inferred from homology"/>
<evidence type="ECO:0000256" key="3">
    <source>
        <dbReference type="ARBA" id="ARBA00022617"/>
    </source>
</evidence>
<reference evidence="8 9" key="1">
    <citation type="submission" date="2020-04" db="EMBL/GenBank/DDBJ databases">
        <authorList>
            <person name="Laetsch R D."/>
            <person name="Stevens L."/>
            <person name="Kumar S."/>
            <person name="Blaxter L. M."/>
        </authorList>
    </citation>
    <scope>NUCLEOTIDE SEQUENCE [LARGE SCALE GENOMIC DNA]</scope>
</reference>
<evidence type="ECO:0008006" key="10">
    <source>
        <dbReference type="Google" id="ProtNLM"/>
    </source>
</evidence>
<evidence type="ECO:0000256" key="1">
    <source>
        <dbReference type="ARBA" id="ARBA00001971"/>
    </source>
</evidence>
<gene>
    <name evidence="8" type="ORF">CBOVIS_LOCUS2028</name>
</gene>
<keyword evidence="6 7" id="KW-0479">Metal-binding</keyword>
<evidence type="ECO:0000313" key="8">
    <source>
        <dbReference type="EMBL" id="CAB3398790.1"/>
    </source>
</evidence>
<keyword evidence="4 6" id="KW-0408">Iron</keyword>
<name>A0A8S1EF55_9PELO</name>
<dbReference type="CDD" id="cd20628">
    <property type="entry name" value="CYP4"/>
    <property type="match status" value="1"/>
</dbReference>
<dbReference type="PRINTS" id="PR00385">
    <property type="entry name" value="P450"/>
</dbReference>
<dbReference type="PRINTS" id="PR00463">
    <property type="entry name" value="EP450I"/>
</dbReference>
<dbReference type="InterPro" id="IPR001128">
    <property type="entry name" value="Cyt_P450"/>
</dbReference>
<evidence type="ECO:0000256" key="6">
    <source>
        <dbReference type="PIRSR" id="PIRSR602401-1"/>
    </source>
</evidence>
<dbReference type="EMBL" id="CADEPM010000001">
    <property type="protein sequence ID" value="CAB3398790.1"/>
    <property type="molecule type" value="Genomic_DNA"/>
</dbReference>
<keyword evidence="7" id="KW-0560">Oxidoreductase</keyword>
<dbReference type="InterPro" id="IPR050196">
    <property type="entry name" value="Cytochrome_P450_Monoox"/>
</dbReference>
<dbReference type="Pfam" id="PF00067">
    <property type="entry name" value="p450"/>
    <property type="match status" value="1"/>
</dbReference>
<keyword evidence="5 7" id="KW-0503">Monooxygenase</keyword>
<dbReference type="InterPro" id="IPR036396">
    <property type="entry name" value="Cyt_P450_sf"/>
</dbReference>
<dbReference type="SUPFAM" id="SSF48264">
    <property type="entry name" value="Cytochrome P450"/>
    <property type="match status" value="1"/>
</dbReference>
<dbReference type="Gene3D" id="1.10.630.10">
    <property type="entry name" value="Cytochrome P450"/>
    <property type="match status" value="1"/>
</dbReference>
<dbReference type="OrthoDB" id="1470350at2759"/>
<evidence type="ECO:0000256" key="7">
    <source>
        <dbReference type="RuleBase" id="RU000461"/>
    </source>
</evidence>
<sequence>MSMVVAILIAVVLAYLLSLVPWLRNYWRLKRAAHGLPGPDLHPVFDNLATFAGKSTAELFVVMRELAKRHRDRGDSIMRFVIKGSLFVWPLNGKAVAAIIDSTTEINKGKDYDFFKPWLGGGLLLEGAGERWRSHRKMLTPAFHFAKLAAYFEVFNAESRVLVECLDRHADDDEPVDVFAFIKRCALDVICGTAMGTKVDAQIEHEHKYVRAVETFNRIAVVRSFNPFLQLEPIFWALGYRKQTNESLNELKNFTNTVIKKRKAAFDAGDVDIKTTKRKMNFLDLLLSMKEANVLTDEDIRQEVDTFMFAGHDTTTSSLSWACWQLAHHQTIQQKVYEELLDVFGDDLNEPVTLEGVNRLQYTDRVLKESKRMIPPVPAIQRKLVDSIVMDGYEIPAGANITIAPLVIHDNHLVYPNPTRFDPDRFRPDAIAQRHPYDFIPFSAGPRNCIGQKFAQLNEKVMLTYIVRHFKLEPAAEFDATKPCVEVVTKPSDGIPVRLTRRN</sequence>
<comment type="caution">
    <text evidence="8">The sequence shown here is derived from an EMBL/GenBank/DDBJ whole genome shotgun (WGS) entry which is preliminary data.</text>
</comment>
<evidence type="ECO:0000256" key="2">
    <source>
        <dbReference type="ARBA" id="ARBA00010617"/>
    </source>
</evidence>
<dbReference type="AlphaFoldDB" id="A0A8S1EF55"/>
<protein>
    <recommendedName>
        <fullName evidence="10">Cytochrome P450</fullName>
    </recommendedName>
</protein>
<dbReference type="GO" id="GO:0004497">
    <property type="term" value="F:monooxygenase activity"/>
    <property type="evidence" value="ECO:0007669"/>
    <property type="project" value="UniProtKB-KW"/>
</dbReference>
<dbReference type="PANTHER" id="PTHR24291:SF118">
    <property type="entry name" value="CYTOCHROME P450"/>
    <property type="match status" value="1"/>
</dbReference>
<accession>A0A8S1EF55</accession>
<dbReference type="InterPro" id="IPR017972">
    <property type="entry name" value="Cyt_P450_CS"/>
</dbReference>
<keyword evidence="3 6" id="KW-0349">Heme</keyword>
<keyword evidence="9" id="KW-1185">Reference proteome</keyword>
<evidence type="ECO:0000256" key="4">
    <source>
        <dbReference type="ARBA" id="ARBA00023004"/>
    </source>
</evidence>
<feature type="binding site" description="axial binding residue" evidence="6">
    <location>
        <position position="449"/>
    </location>
    <ligand>
        <name>heme</name>
        <dbReference type="ChEBI" id="CHEBI:30413"/>
    </ligand>
    <ligandPart>
        <name>Fe</name>
        <dbReference type="ChEBI" id="CHEBI:18248"/>
    </ligandPart>
</feature>
<dbReference type="PANTHER" id="PTHR24291">
    <property type="entry name" value="CYTOCHROME P450 FAMILY 4"/>
    <property type="match status" value="1"/>
</dbReference>
<dbReference type="GO" id="GO:0016705">
    <property type="term" value="F:oxidoreductase activity, acting on paired donors, with incorporation or reduction of molecular oxygen"/>
    <property type="evidence" value="ECO:0007669"/>
    <property type="project" value="InterPro"/>
</dbReference>
<dbReference type="Proteomes" id="UP000494206">
    <property type="component" value="Unassembled WGS sequence"/>
</dbReference>
<evidence type="ECO:0000256" key="5">
    <source>
        <dbReference type="ARBA" id="ARBA00023033"/>
    </source>
</evidence>